<gene>
    <name evidence="1" type="ORF">QYT958_LOCUS48638</name>
</gene>
<accession>A0A822GKE6</accession>
<reference evidence="1" key="1">
    <citation type="submission" date="2021-02" db="EMBL/GenBank/DDBJ databases">
        <authorList>
            <person name="Nowell W R."/>
        </authorList>
    </citation>
    <scope>NUCLEOTIDE SEQUENCE</scope>
</reference>
<organism evidence="1 2">
    <name type="scientific">Rotaria socialis</name>
    <dbReference type="NCBI Taxonomy" id="392032"/>
    <lineage>
        <taxon>Eukaryota</taxon>
        <taxon>Metazoa</taxon>
        <taxon>Spiralia</taxon>
        <taxon>Gnathifera</taxon>
        <taxon>Rotifera</taxon>
        <taxon>Eurotatoria</taxon>
        <taxon>Bdelloidea</taxon>
        <taxon>Philodinida</taxon>
        <taxon>Philodinidae</taxon>
        <taxon>Rotaria</taxon>
    </lineage>
</organism>
<name>A0A822GKE6_9BILA</name>
<dbReference type="EMBL" id="CAJOBR010100238">
    <property type="protein sequence ID" value="CAF5151895.1"/>
    <property type="molecule type" value="Genomic_DNA"/>
</dbReference>
<comment type="caution">
    <text evidence="1">The sequence shown here is derived from an EMBL/GenBank/DDBJ whole genome shotgun (WGS) entry which is preliminary data.</text>
</comment>
<feature type="non-terminal residue" evidence="1">
    <location>
        <position position="70"/>
    </location>
</feature>
<protein>
    <recommendedName>
        <fullName evidence="3">IPT/TIG domain-containing protein</fullName>
    </recommendedName>
</protein>
<proteinExistence type="predicted"/>
<evidence type="ECO:0008006" key="3">
    <source>
        <dbReference type="Google" id="ProtNLM"/>
    </source>
</evidence>
<dbReference type="Proteomes" id="UP000663848">
    <property type="component" value="Unassembled WGS sequence"/>
</dbReference>
<dbReference type="AlphaFoldDB" id="A0A822GKE6"/>
<sequence>ISCTVPLTTALSNTQVDVIVTSGSNTTTSPTQFTYDVTNTPSLTSASPNVVTMSGGQLTLTGTSFGSGAI</sequence>
<evidence type="ECO:0000313" key="2">
    <source>
        <dbReference type="Proteomes" id="UP000663848"/>
    </source>
</evidence>
<feature type="non-terminal residue" evidence="1">
    <location>
        <position position="1"/>
    </location>
</feature>
<evidence type="ECO:0000313" key="1">
    <source>
        <dbReference type="EMBL" id="CAF5151895.1"/>
    </source>
</evidence>